<evidence type="ECO:0000256" key="1">
    <source>
        <dbReference type="SAM" id="Phobius"/>
    </source>
</evidence>
<dbReference type="Proteomes" id="UP001448207">
    <property type="component" value="Unassembled WGS sequence"/>
</dbReference>
<gene>
    <name evidence="2" type="ORF">J3Q64DRAFT_1637659</name>
</gene>
<evidence type="ECO:0000313" key="2">
    <source>
        <dbReference type="EMBL" id="KAL0088703.1"/>
    </source>
</evidence>
<keyword evidence="1" id="KW-0812">Transmembrane</keyword>
<evidence type="ECO:0000313" key="3">
    <source>
        <dbReference type="Proteomes" id="UP001448207"/>
    </source>
</evidence>
<comment type="caution">
    <text evidence="2">The sequence shown here is derived from an EMBL/GenBank/DDBJ whole genome shotgun (WGS) entry which is preliminary data.</text>
</comment>
<feature type="transmembrane region" description="Helical" evidence="1">
    <location>
        <begin position="324"/>
        <end position="345"/>
    </location>
</feature>
<sequence length="363" mass="41018">MLELICFKLETANMFSVEYHNWYKVVTNNVKNEKYALVCCGQSSASLTGFDAVINIPVTSVGVDRENTVLSYMELLNVTGSAVFITANSNVTSPCYSNVPNSLPLVDNVDIIIGNKASSSHPNSTRYVEFSPNADVLSPLQVTIYFKRLTLLHDAGGSIKYINSAQNAVGLNTLEFEHYIHEADYVIDNTPMETLGDSPYDKWVDLGMFKSSAYDETFLQDRTVFRWDGLVNKFGFDDWSERSIARPDLALTDAIHLLYPTYNPTYQFTWLRNFAKADTPRTVSDSDYPSCSDVRLMLSQTCSSNPMFKEIKEEKEPLKPKEKAGISVGVIVFFVLLVVASVFIFRHFRQKSQKHQFIKMSEL</sequence>
<keyword evidence="3" id="KW-1185">Reference proteome</keyword>
<dbReference type="PANTHER" id="PTHR38360:SF1">
    <property type="entry name" value="F12P19.7"/>
    <property type="match status" value="1"/>
</dbReference>
<protein>
    <submittedName>
        <fullName evidence="2">Uncharacterized protein</fullName>
    </submittedName>
</protein>
<proteinExistence type="predicted"/>
<dbReference type="EMBL" id="JBCLYO010000005">
    <property type="protein sequence ID" value="KAL0088703.1"/>
    <property type="molecule type" value="Genomic_DNA"/>
</dbReference>
<keyword evidence="1" id="KW-1133">Transmembrane helix</keyword>
<accession>A0ABR3B2R1</accession>
<reference evidence="2 3" key="1">
    <citation type="submission" date="2024-04" db="EMBL/GenBank/DDBJ databases">
        <title>Symmetric and asymmetric DNA N6-adenine methylation regulates different biological responses in Mucorales.</title>
        <authorList>
            <consortium name="Lawrence Berkeley National Laboratory"/>
            <person name="Lax C."/>
            <person name="Mondo S.J."/>
            <person name="Osorio-Concepcion M."/>
            <person name="Muszewska A."/>
            <person name="Corrochano-Luque M."/>
            <person name="Gutierrez G."/>
            <person name="Riley R."/>
            <person name="Lipzen A."/>
            <person name="Guo J."/>
            <person name="Hundley H."/>
            <person name="Amirebrahimi M."/>
            <person name="Ng V."/>
            <person name="Lorenzo-Gutierrez D."/>
            <person name="Binder U."/>
            <person name="Yang J."/>
            <person name="Song Y."/>
            <person name="Canovas D."/>
            <person name="Navarro E."/>
            <person name="Freitag M."/>
            <person name="Gabaldon T."/>
            <person name="Grigoriev I.V."/>
            <person name="Corrochano L.M."/>
            <person name="Nicolas F.E."/>
            <person name="Garre V."/>
        </authorList>
    </citation>
    <scope>NUCLEOTIDE SEQUENCE [LARGE SCALE GENOMIC DNA]</scope>
    <source>
        <strain evidence="2 3">L51</strain>
    </source>
</reference>
<dbReference type="PANTHER" id="PTHR38360">
    <property type="entry name" value="OS03G0120000 PROTEIN"/>
    <property type="match status" value="1"/>
</dbReference>
<organism evidence="2 3">
    <name type="scientific">Phycomyces blakesleeanus</name>
    <dbReference type="NCBI Taxonomy" id="4837"/>
    <lineage>
        <taxon>Eukaryota</taxon>
        <taxon>Fungi</taxon>
        <taxon>Fungi incertae sedis</taxon>
        <taxon>Mucoromycota</taxon>
        <taxon>Mucoromycotina</taxon>
        <taxon>Mucoromycetes</taxon>
        <taxon>Mucorales</taxon>
        <taxon>Phycomycetaceae</taxon>
        <taxon>Phycomyces</taxon>
    </lineage>
</organism>
<keyword evidence="1" id="KW-0472">Membrane</keyword>
<name>A0ABR3B2R1_PHYBL</name>